<keyword evidence="5" id="KW-0221">Differentiation</keyword>
<evidence type="ECO:0000256" key="12">
    <source>
        <dbReference type="ARBA" id="ARBA00031627"/>
    </source>
</evidence>
<dbReference type="Pfam" id="PF24671">
    <property type="entry name" value="DRC7_C"/>
    <property type="match status" value="1"/>
</dbReference>
<evidence type="ECO:0000259" key="17">
    <source>
        <dbReference type="Pfam" id="PF24671"/>
    </source>
</evidence>
<keyword evidence="8" id="KW-0175">Coiled coil</keyword>
<evidence type="ECO:0000313" key="18">
    <source>
        <dbReference type="EMBL" id="GMF10489.1"/>
    </source>
</evidence>
<reference evidence="18" key="1">
    <citation type="submission" date="2023-04" db="EMBL/GenBank/DDBJ databases">
        <title>Phytophthora lilii NBRC 32176.</title>
        <authorList>
            <person name="Ichikawa N."/>
            <person name="Sato H."/>
            <person name="Tonouchi N."/>
        </authorList>
    </citation>
    <scope>NUCLEOTIDE SEQUENCE</scope>
    <source>
        <strain evidence="18">NBRC 32176</strain>
    </source>
</reference>
<dbReference type="InterPro" id="IPR056292">
    <property type="entry name" value="DRC7_C"/>
</dbReference>
<dbReference type="SUPFAM" id="SSF54001">
    <property type="entry name" value="Cysteine proteinases"/>
    <property type="match status" value="1"/>
</dbReference>
<comment type="caution">
    <text evidence="18">The sequence shown here is derived from an EMBL/GenBank/DDBJ whole genome shotgun (WGS) entry which is preliminary data.</text>
</comment>
<dbReference type="GO" id="GO:0007283">
    <property type="term" value="P:spermatogenesis"/>
    <property type="evidence" value="ECO:0007669"/>
    <property type="project" value="UniProtKB-KW"/>
</dbReference>
<dbReference type="InterPro" id="IPR033551">
    <property type="entry name" value="DRC7/lobo"/>
</dbReference>
<evidence type="ECO:0000256" key="9">
    <source>
        <dbReference type="ARBA" id="ARBA00023069"/>
    </source>
</evidence>
<evidence type="ECO:0000256" key="11">
    <source>
        <dbReference type="ARBA" id="ARBA00023273"/>
    </source>
</evidence>
<dbReference type="GO" id="GO:0031514">
    <property type="term" value="C:motile cilium"/>
    <property type="evidence" value="ECO:0007669"/>
    <property type="project" value="TreeGrafter"/>
</dbReference>
<keyword evidence="19" id="KW-1185">Reference proteome</keyword>
<keyword evidence="4" id="KW-0963">Cytoplasm</keyword>
<evidence type="ECO:0000256" key="4">
    <source>
        <dbReference type="ARBA" id="ARBA00022490"/>
    </source>
</evidence>
<feature type="compositionally biased region" description="Polar residues" evidence="14">
    <location>
        <begin position="391"/>
        <end position="401"/>
    </location>
</feature>
<comment type="similarity">
    <text evidence="2">Belongs to the DRC7 family.</text>
</comment>
<evidence type="ECO:0000256" key="2">
    <source>
        <dbReference type="ARBA" id="ARBA00010738"/>
    </source>
</evidence>
<dbReference type="PANTHER" id="PTHR35249">
    <property type="entry name" value="DYNEIN REGULATORY COMPLEX SUBUNIT 7"/>
    <property type="match status" value="1"/>
</dbReference>
<evidence type="ECO:0000256" key="6">
    <source>
        <dbReference type="ARBA" id="ARBA00022846"/>
    </source>
</evidence>
<feature type="domain" description="Dynein regulatory complex subunit 7 C-terminal" evidence="17">
    <location>
        <begin position="749"/>
        <end position="855"/>
    </location>
</feature>
<sequence>MVLDMRADAKDSTGDCDNNMDDRQDVVTQSDEDAAIAARQFTMAGVVSTKQRRLVDDTVEPTELPSYTSNTPKEQLCLEYIAGFQRQFERMFPQRRPLYLHPPNEKGVPKFVCTTIRPTLLPYRDLYDCHALARFLAGVVEYEPLANPTIPPVCLPSPSFTLKWRSGDSFDLATLLASFLIGAGYDAYVVNGIAPRWLCLLDQSKAPLPVLPVEEMLRKVQERDSASDPSKASDSKVASDVKLVSRTTFTSKYLVKQEQAEKERLEKSRRVLDFGYGENDDDEDPLEGKRAHAWVLIRAGKREVAEHFYLEPSTGRSCTLRDSPYTTIESVWNHENYWVNMQQQPVHLTLFDLSNPTDWEYVFLSAAERKSAKEADQGAKGGGDLADDLNMLSTESDNQHGVDTAEDDDLILDIPPSWVTKLHIDRATYKKRFVKDCQHVTLYNRAKVEEFAESTHEQGLVARVTIFRDAGCTLPIEIREYFKNRKDRLESRIRFPFEGKFEERFTPGRIPEALKSRTEWIGYRRELQFYTSARPDGLVKREEEIQKRVVEHFDGRDDSLIFRSVTLATDTDEVDSKNPYVLPGGPAGEISIKKMKEKFARNCALVADEDQRKRGYNVHEGSIRVYFHYATGKITAGSRVYFKAPNVPVEVVMADPNAKKPKLSVLENELRASLQMEKDCYSAVRHSDIETQDILKIRKREEMAIALETSFFVSNEDEAQAKEKEDAKELDKNVDYLSPFLQSVHASGDLSKEDAQTVRDMCLRNLKERLLERANIIQGRLDKENALLAKRQAAFQRSQREHDQGTDEEFERFCSETMFRIQILEQRLASHEETALHKYAEMDKRLHVDPRLRVLHR</sequence>
<evidence type="ECO:0000313" key="19">
    <source>
        <dbReference type="Proteomes" id="UP001165083"/>
    </source>
</evidence>
<keyword evidence="7" id="KW-0744">Spermatogenesis</keyword>
<protein>
    <recommendedName>
        <fullName evidence="3">Dynein regulatory complex subunit 7</fullName>
    </recommendedName>
    <alternativeName>
        <fullName evidence="12">Coiled-coil domain-containing protein 135</fullName>
    </alternativeName>
    <alternativeName>
        <fullName evidence="13">Coiled-coil domain-containing protein lobo homolog</fullName>
    </alternativeName>
</protein>
<evidence type="ECO:0000256" key="8">
    <source>
        <dbReference type="ARBA" id="ARBA00023054"/>
    </source>
</evidence>
<feature type="region of interest" description="Disordered" evidence="14">
    <location>
        <begin position="1"/>
        <end position="22"/>
    </location>
</feature>
<proteinExistence type="inferred from homology"/>
<organism evidence="18 19">
    <name type="scientific">Phytophthora lilii</name>
    <dbReference type="NCBI Taxonomy" id="2077276"/>
    <lineage>
        <taxon>Eukaryota</taxon>
        <taxon>Sar</taxon>
        <taxon>Stramenopiles</taxon>
        <taxon>Oomycota</taxon>
        <taxon>Peronosporomycetes</taxon>
        <taxon>Peronosporales</taxon>
        <taxon>Peronosporaceae</taxon>
        <taxon>Phytophthora</taxon>
    </lineage>
</organism>
<keyword evidence="9" id="KW-0969">Cilium</keyword>
<evidence type="ECO:0000256" key="1">
    <source>
        <dbReference type="ARBA" id="ARBA00004611"/>
    </source>
</evidence>
<feature type="domain" description="Dynein regulatory complex subunit 7 MORN" evidence="16">
    <location>
        <begin position="439"/>
        <end position="710"/>
    </location>
</feature>
<accession>A0A9W6TF56</accession>
<evidence type="ECO:0000256" key="3">
    <source>
        <dbReference type="ARBA" id="ARBA00021303"/>
    </source>
</evidence>
<gene>
    <name evidence="18" type="ORF">Plil01_000129000</name>
</gene>
<dbReference type="Pfam" id="PF24656">
    <property type="entry name" value="CEPT76_peptidase"/>
    <property type="match status" value="1"/>
</dbReference>
<dbReference type="InterPro" id="IPR038765">
    <property type="entry name" value="Papain-like_cys_pep_sf"/>
</dbReference>
<name>A0A9W6TF56_9STRA</name>
<feature type="compositionally biased region" description="Basic and acidic residues" evidence="14">
    <location>
        <begin position="1"/>
        <end position="13"/>
    </location>
</feature>
<dbReference type="EMBL" id="BSXW01000041">
    <property type="protein sequence ID" value="GMF10489.1"/>
    <property type="molecule type" value="Genomic_DNA"/>
</dbReference>
<dbReference type="GO" id="GO:0030154">
    <property type="term" value="P:cell differentiation"/>
    <property type="evidence" value="ECO:0007669"/>
    <property type="project" value="UniProtKB-KW"/>
</dbReference>
<evidence type="ECO:0000259" key="16">
    <source>
        <dbReference type="Pfam" id="PF24667"/>
    </source>
</evidence>
<dbReference type="OrthoDB" id="10262874at2759"/>
<feature type="region of interest" description="Disordered" evidence="14">
    <location>
        <begin position="373"/>
        <end position="404"/>
    </location>
</feature>
<evidence type="ECO:0000256" key="10">
    <source>
        <dbReference type="ARBA" id="ARBA00023212"/>
    </source>
</evidence>
<dbReference type="InterPro" id="IPR056290">
    <property type="entry name" value="CEPT76/DRC7_peptidase-like_dom"/>
</dbReference>
<keyword evidence="10" id="KW-0206">Cytoskeleton</keyword>
<comment type="subcellular location">
    <subcellularLocation>
        <location evidence="1">Cytoplasm</location>
        <location evidence="1">Cytoskeleton</location>
        <location evidence="1">Flagellum axoneme</location>
    </subcellularLocation>
</comment>
<evidence type="ECO:0000256" key="14">
    <source>
        <dbReference type="SAM" id="MobiDB-lite"/>
    </source>
</evidence>
<evidence type="ECO:0000256" key="7">
    <source>
        <dbReference type="ARBA" id="ARBA00022871"/>
    </source>
</evidence>
<evidence type="ECO:0000259" key="15">
    <source>
        <dbReference type="Pfam" id="PF24656"/>
    </source>
</evidence>
<dbReference type="InterPro" id="IPR056291">
    <property type="entry name" value="MORN_DRC7"/>
</dbReference>
<evidence type="ECO:0000256" key="13">
    <source>
        <dbReference type="ARBA" id="ARBA00031733"/>
    </source>
</evidence>
<evidence type="ECO:0000256" key="5">
    <source>
        <dbReference type="ARBA" id="ARBA00022782"/>
    </source>
</evidence>
<keyword evidence="11" id="KW-0966">Cell projection</keyword>
<dbReference type="PANTHER" id="PTHR35249:SF2">
    <property type="entry name" value="DYNEIN REGULATORY COMPLEX SUBUNIT 7"/>
    <property type="match status" value="1"/>
</dbReference>
<dbReference type="GO" id="GO:0048870">
    <property type="term" value="P:cell motility"/>
    <property type="evidence" value="ECO:0007669"/>
    <property type="project" value="TreeGrafter"/>
</dbReference>
<keyword evidence="6" id="KW-0282">Flagellum</keyword>
<dbReference type="AlphaFoldDB" id="A0A9W6TF56"/>
<feature type="domain" description="CEP76/DRC7 peptidase-like" evidence="15">
    <location>
        <begin position="290"/>
        <end position="360"/>
    </location>
</feature>
<dbReference type="Pfam" id="PF24667">
    <property type="entry name" value="MORN_DRC7"/>
    <property type="match status" value="1"/>
</dbReference>
<dbReference type="Proteomes" id="UP001165083">
    <property type="component" value="Unassembled WGS sequence"/>
</dbReference>